<organism evidence="14 15">
    <name type="scientific">Trichostrongylus colubriformis</name>
    <name type="common">Black scour worm</name>
    <dbReference type="NCBI Taxonomy" id="6319"/>
    <lineage>
        <taxon>Eukaryota</taxon>
        <taxon>Metazoa</taxon>
        <taxon>Ecdysozoa</taxon>
        <taxon>Nematoda</taxon>
        <taxon>Chromadorea</taxon>
        <taxon>Rhabditida</taxon>
        <taxon>Rhabditina</taxon>
        <taxon>Rhabditomorpha</taxon>
        <taxon>Strongyloidea</taxon>
        <taxon>Trichostrongylidae</taxon>
        <taxon>Trichostrongylus</taxon>
    </lineage>
</organism>
<dbReference type="AlphaFoldDB" id="A0AAN8IH21"/>
<evidence type="ECO:0000256" key="6">
    <source>
        <dbReference type="ARBA" id="ARBA00022692"/>
    </source>
</evidence>
<evidence type="ECO:0000256" key="7">
    <source>
        <dbReference type="ARBA" id="ARBA00022968"/>
    </source>
</evidence>
<dbReference type="GO" id="GO:0032580">
    <property type="term" value="C:Golgi cisterna membrane"/>
    <property type="evidence" value="ECO:0007669"/>
    <property type="project" value="UniProtKB-SubCell"/>
</dbReference>
<keyword evidence="5 12" id="KW-0808">Transferase</keyword>
<evidence type="ECO:0000256" key="12">
    <source>
        <dbReference type="RuleBase" id="RU003832"/>
    </source>
</evidence>
<evidence type="ECO:0000256" key="10">
    <source>
        <dbReference type="ARBA" id="ARBA00023136"/>
    </source>
</evidence>
<evidence type="ECO:0000256" key="11">
    <source>
        <dbReference type="ARBA" id="ARBA00023180"/>
    </source>
</evidence>
<keyword evidence="10" id="KW-0472">Membrane</keyword>
<evidence type="ECO:0000256" key="2">
    <source>
        <dbReference type="ARBA" id="ARBA00004922"/>
    </source>
</evidence>
<gene>
    <name evidence="14" type="ORF">GCK32_010743</name>
</gene>
<reference evidence="14 15" key="1">
    <citation type="submission" date="2019-10" db="EMBL/GenBank/DDBJ databases">
        <title>Assembly and Annotation for the nematode Trichostrongylus colubriformis.</title>
        <authorList>
            <person name="Martin J."/>
        </authorList>
    </citation>
    <scope>NUCLEOTIDE SEQUENCE [LARGE SCALE GENOMIC DNA]</scope>
    <source>
        <strain evidence="14">G859</strain>
        <tissue evidence="14">Whole worm</tissue>
    </source>
</reference>
<dbReference type="InterPro" id="IPR001503">
    <property type="entry name" value="Glyco_trans_10"/>
</dbReference>
<keyword evidence="4 12" id="KW-0328">Glycosyltransferase</keyword>
<evidence type="ECO:0000256" key="9">
    <source>
        <dbReference type="ARBA" id="ARBA00023034"/>
    </source>
</evidence>
<keyword evidence="9 12" id="KW-0333">Golgi apparatus</keyword>
<evidence type="ECO:0000256" key="3">
    <source>
        <dbReference type="ARBA" id="ARBA00008919"/>
    </source>
</evidence>
<evidence type="ECO:0000256" key="1">
    <source>
        <dbReference type="ARBA" id="ARBA00004447"/>
    </source>
</evidence>
<dbReference type="SUPFAM" id="SSF53756">
    <property type="entry name" value="UDP-Glycosyltransferase/glycogen phosphorylase"/>
    <property type="match status" value="1"/>
</dbReference>
<sequence>MMQTSLTTTSNEQSEVFEFAPSGGPSFFVEELLTNSNLSLRERLNCHVDRTAPPQLILSWNAGHTQENLDGCADWNCKLTHDRKQMGAAGAVRAAWFVSHCATNSLRESYVRELKKSFPVDIYGSCGQLKCARGGACENMLDKDYHFYIAFENSICEDYITEKLWNQGYQRDVVPLVLKRSIVEPFVPPNSFIAVDDFHSTEEMASYLHYLMKNKTAYAEYFSWRREYKVVFLNGKYHDATERPWGFCQVCRLLWEKPRPSFTIKDFTTWWDRSCEADGALVNRLLRHSPVQSNTNVSSTM</sequence>
<comment type="caution">
    <text evidence="14">The sequence shown here is derived from an EMBL/GenBank/DDBJ whole genome shotgun (WGS) entry which is preliminary data.</text>
</comment>
<keyword evidence="8" id="KW-1133">Transmembrane helix</keyword>
<evidence type="ECO:0000256" key="4">
    <source>
        <dbReference type="ARBA" id="ARBA00022676"/>
    </source>
</evidence>
<comment type="pathway">
    <text evidence="2">Protein modification; protein glycosylation.</text>
</comment>
<keyword evidence="7" id="KW-0735">Signal-anchor</keyword>
<evidence type="ECO:0000256" key="5">
    <source>
        <dbReference type="ARBA" id="ARBA00022679"/>
    </source>
</evidence>
<dbReference type="Gene3D" id="3.40.50.11660">
    <property type="entry name" value="Glycosyl transferase family 10, C-terminal domain"/>
    <property type="match status" value="1"/>
</dbReference>
<keyword evidence="11" id="KW-0325">Glycoprotein</keyword>
<keyword evidence="15" id="KW-1185">Reference proteome</keyword>
<dbReference type="PANTHER" id="PTHR48438">
    <property type="entry name" value="ALPHA-(1,3)-FUCOSYLTRANSFERASE C-RELATED"/>
    <property type="match status" value="1"/>
</dbReference>
<name>A0AAN8IH21_TRICO</name>
<dbReference type="InterPro" id="IPR038577">
    <property type="entry name" value="GT10-like_C_sf"/>
</dbReference>
<dbReference type="PANTHER" id="PTHR48438:SF1">
    <property type="entry name" value="ALPHA-(1,3)-FUCOSYLTRANSFERASE C-RELATED"/>
    <property type="match status" value="1"/>
</dbReference>
<dbReference type="FunFam" id="3.40.50.11660:FF:000002">
    <property type="entry name" value="Alpha-(1,3)-fucosyltransferase"/>
    <property type="match status" value="1"/>
</dbReference>
<dbReference type="Proteomes" id="UP001331761">
    <property type="component" value="Unassembled WGS sequence"/>
</dbReference>
<evidence type="ECO:0000313" key="14">
    <source>
        <dbReference type="EMBL" id="KAK5969092.1"/>
    </source>
</evidence>
<dbReference type="EMBL" id="WIXE01020612">
    <property type="protein sequence ID" value="KAK5969092.1"/>
    <property type="molecule type" value="Genomic_DNA"/>
</dbReference>
<dbReference type="EC" id="2.4.1.-" evidence="12"/>
<comment type="similarity">
    <text evidence="3 12">Belongs to the glycosyltransferase 10 family.</text>
</comment>
<protein>
    <recommendedName>
        <fullName evidence="12">Fucosyltransferase</fullName>
        <ecNumber evidence="12">2.4.1.-</ecNumber>
    </recommendedName>
</protein>
<proteinExistence type="inferred from homology"/>
<keyword evidence="6 12" id="KW-0812">Transmembrane</keyword>
<dbReference type="GO" id="GO:0008417">
    <property type="term" value="F:fucosyltransferase activity"/>
    <property type="evidence" value="ECO:0007669"/>
    <property type="project" value="InterPro"/>
</dbReference>
<evidence type="ECO:0000256" key="8">
    <source>
        <dbReference type="ARBA" id="ARBA00022989"/>
    </source>
</evidence>
<accession>A0AAN8IH21</accession>
<feature type="domain" description="Fucosyltransferase C-terminal" evidence="13">
    <location>
        <begin position="94"/>
        <end position="270"/>
    </location>
</feature>
<dbReference type="Pfam" id="PF00852">
    <property type="entry name" value="Glyco_transf_10"/>
    <property type="match status" value="1"/>
</dbReference>
<evidence type="ECO:0000259" key="13">
    <source>
        <dbReference type="Pfam" id="PF00852"/>
    </source>
</evidence>
<evidence type="ECO:0000313" key="15">
    <source>
        <dbReference type="Proteomes" id="UP001331761"/>
    </source>
</evidence>
<dbReference type="InterPro" id="IPR055270">
    <property type="entry name" value="Glyco_tran_10_C"/>
</dbReference>
<comment type="subcellular location">
    <subcellularLocation>
        <location evidence="1 12">Golgi apparatus</location>
        <location evidence="1 12">Golgi stack membrane</location>
        <topology evidence="1 12">Single-pass type II membrane protein</topology>
    </subcellularLocation>
</comment>